<dbReference type="PANTHER" id="PTHR11365:SF23">
    <property type="entry name" value="HYPOTHETICAL 5-OXOPROLINASE (EUROFUNG)-RELATED"/>
    <property type="match status" value="1"/>
</dbReference>
<dbReference type="GO" id="GO:0005829">
    <property type="term" value="C:cytosol"/>
    <property type="evidence" value="ECO:0007669"/>
    <property type="project" value="TreeGrafter"/>
</dbReference>
<feature type="domain" description="Hydantoinase A/oxoprolinase" evidence="1">
    <location>
        <begin position="224"/>
        <end position="510"/>
    </location>
</feature>
<keyword evidence="4" id="KW-0436">Ligase</keyword>
<dbReference type="Pfam" id="PF01968">
    <property type="entry name" value="Hydantoinase_A"/>
    <property type="match status" value="1"/>
</dbReference>
<evidence type="ECO:0000313" key="4">
    <source>
        <dbReference type="EMBL" id="SAH99658.1"/>
    </source>
</evidence>
<dbReference type="GO" id="GO:0018710">
    <property type="term" value="F:acetone carboxylase activity"/>
    <property type="evidence" value="ECO:0007669"/>
    <property type="project" value="UniProtKB-EC"/>
</dbReference>
<dbReference type="InterPro" id="IPR002821">
    <property type="entry name" value="Hydantoinase_A"/>
</dbReference>
<evidence type="ECO:0000259" key="3">
    <source>
        <dbReference type="Pfam" id="PF19278"/>
    </source>
</evidence>
<dbReference type="InterPro" id="IPR049517">
    <property type="entry name" value="ACX-like_C"/>
</dbReference>
<name>A0A157LSJ1_9BORD</name>
<evidence type="ECO:0000313" key="5">
    <source>
        <dbReference type="Proteomes" id="UP000077037"/>
    </source>
</evidence>
<evidence type="ECO:0000259" key="1">
    <source>
        <dbReference type="Pfam" id="PF01968"/>
    </source>
</evidence>
<dbReference type="GO" id="GO:0017168">
    <property type="term" value="F:5-oxoprolinase (ATP-hydrolyzing) activity"/>
    <property type="evidence" value="ECO:0007669"/>
    <property type="project" value="TreeGrafter"/>
</dbReference>
<feature type="domain" description="Hydantoinase/oxoprolinase N-terminal" evidence="2">
    <location>
        <begin position="25"/>
        <end position="203"/>
    </location>
</feature>
<dbReference type="InterPro" id="IPR043129">
    <property type="entry name" value="ATPase_NBD"/>
</dbReference>
<dbReference type="GO" id="GO:0006749">
    <property type="term" value="P:glutathione metabolic process"/>
    <property type="evidence" value="ECO:0007669"/>
    <property type="project" value="TreeGrafter"/>
</dbReference>
<feature type="domain" description="Acetophenone carboxylase-like C-terminal" evidence="3">
    <location>
        <begin position="529"/>
        <end position="692"/>
    </location>
</feature>
<dbReference type="Pfam" id="PF05378">
    <property type="entry name" value="Hydant_A_N"/>
    <property type="match status" value="1"/>
</dbReference>
<organism evidence="4 5">
    <name type="scientific">Bordetella ansorpii</name>
    <dbReference type="NCBI Taxonomy" id="288768"/>
    <lineage>
        <taxon>Bacteria</taxon>
        <taxon>Pseudomonadati</taxon>
        <taxon>Pseudomonadota</taxon>
        <taxon>Betaproteobacteria</taxon>
        <taxon>Burkholderiales</taxon>
        <taxon>Alcaligenaceae</taxon>
        <taxon>Bordetella</taxon>
    </lineage>
</organism>
<dbReference type="Gene3D" id="3.30.420.40">
    <property type="match status" value="1"/>
</dbReference>
<dbReference type="EMBL" id="FKBS01000008">
    <property type="protein sequence ID" value="SAH99658.1"/>
    <property type="molecule type" value="Genomic_DNA"/>
</dbReference>
<evidence type="ECO:0000259" key="2">
    <source>
        <dbReference type="Pfam" id="PF05378"/>
    </source>
</evidence>
<dbReference type="EC" id="6.4.1.6" evidence="4"/>
<dbReference type="InterPro" id="IPR045079">
    <property type="entry name" value="Oxoprolinase-like"/>
</dbReference>
<protein>
    <submittedName>
        <fullName evidence="4">Hydantoin utilization protein</fullName>
        <ecNumber evidence="4">6.4.1.6</ecNumber>
    </submittedName>
</protein>
<dbReference type="Proteomes" id="UP000077037">
    <property type="component" value="Unassembled WGS sequence"/>
</dbReference>
<accession>A0A157LSJ1</accession>
<reference evidence="4 5" key="1">
    <citation type="submission" date="2016-03" db="EMBL/GenBank/DDBJ databases">
        <authorList>
            <consortium name="Pathogen Informatics"/>
        </authorList>
    </citation>
    <scope>NUCLEOTIDE SEQUENCE [LARGE SCALE GENOMIC DNA]</scope>
    <source>
        <strain evidence="4 5">NCTC13364</strain>
    </source>
</reference>
<proteinExistence type="predicted"/>
<gene>
    <name evidence="4" type="primary">hyuA_2</name>
    <name evidence="4" type="ORF">SAMEA1982600_00848</name>
</gene>
<dbReference type="Pfam" id="PF19278">
    <property type="entry name" value="Hydant_A_C"/>
    <property type="match status" value="1"/>
</dbReference>
<dbReference type="SUPFAM" id="SSF53067">
    <property type="entry name" value="Actin-like ATPase domain"/>
    <property type="match status" value="1"/>
</dbReference>
<dbReference type="InterPro" id="IPR008040">
    <property type="entry name" value="Hydant_A_N"/>
</dbReference>
<sequence>MGRHRPRLYDAFIFYCNDERRGMYRIGIDVGGTFTDLVLTHGESGKTVFHKVPSTPHDPSEAIHRGISELIQDNGLDPADIRHIGHGTTVATNLVIERKGARCALLTTQGFRDILDIGRQTRPHIFDYSVRKPEALAPRKWRLEVAERIDARGQAVEPLDETAVRQAAQAMKDGGIEAVAICFLHAYRNPAHEIRAGEILREVLPQAYVCLSSEVLPEFREYERFSTTALNAKVGPNMERYLGRFLQRVRETGVKIEPFTIHSNGGLMSVESVRRFPVRTCLSGPAAGVVGAAVMGRIIGYPDLVTFDVGGTSTDVSLIADGKAMLSASRSVAGYPVKTPMVDIHVIGAGGGSLAWLDDAGSLKVGPQSAGAVPGPVGYGRGGTLPTITDAQISLHRLNPVAVLDGKMPIYADAARQVMREKVAEPLGLGVEVASEGVIRIANANMSRAIRSVSTERGYDLSKFALFAFGGAGPLHALDVARECGIPTVIVPPEPGNMCARGILLSDISFDFVATAIAVVTPQTWADATSRFESLQRAADQWLDEEKVAPQDRAFVKTIDARYVGQNFEVQVPAQDFDAGSLDAFLRDFHAAHQKEYGYDVPERQVEIINCRMKAVGAIVKAPLVKLEARGDNQPSGSREIYFGAGHGWQPSAVYHRSNLSPGARVEGPAVIEEMSSTTVIRPGQSMVMDDYGNLIINIA</sequence>
<dbReference type="AlphaFoldDB" id="A0A157LSJ1"/>
<dbReference type="PANTHER" id="PTHR11365">
    <property type="entry name" value="5-OXOPROLINASE RELATED"/>
    <property type="match status" value="1"/>
</dbReference>